<accession>A0A2P6MDK9</accession>
<proteinExistence type="inferred from homology"/>
<keyword evidence="3 8" id="KW-0699">rRNA-binding</keyword>
<dbReference type="InterPro" id="IPR036935">
    <property type="entry name" value="Ribosomal_bL9_N_sf"/>
</dbReference>
<keyword evidence="6 8" id="KW-0687">Ribonucleoprotein</keyword>
<comment type="function">
    <text evidence="1 8">Binds to the 23S rRNA.</text>
</comment>
<organism evidence="11 12">
    <name type="scientific">Alkalicoccus urumqiensis</name>
    <name type="common">Bacillus urumqiensis</name>
    <dbReference type="NCBI Taxonomy" id="1548213"/>
    <lineage>
        <taxon>Bacteria</taxon>
        <taxon>Bacillati</taxon>
        <taxon>Bacillota</taxon>
        <taxon>Bacilli</taxon>
        <taxon>Bacillales</taxon>
        <taxon>Bacillaceae</taxon>
        <taxon>Alkalicoccus</taxon>
    </lineage>
</organism>
<sequence length="147" mass="16600">MKVIFLKDVKGKGKRGETKEVPDGYARNYLLKNELAMEANKGNMKSMQKKQESEERQAQEELEEAEKLKQELAEKTVELSAKAGDGGRLFGAVTNKQIAEQLKKDGYKIDKRKIEMNEPIRALGYTNVQVKLHPKVTGTVKVHVKEA</sequence>
<gene>
    <name evidence="8" type="primary">rplI</name>
    <name evidence="11" type="ORF">C6I21_15225</name>
</gene>
<evidence type="ECO:0000256" key="8">
    <source>
        <dbReference type="HAMAP-Rule" id="MF_00503"/>
    </source>
</evidence>
<dbReference type="GO" id="GO:0019843">
    <property type="term" value="F:rRNA binding"/>
    <property type="evidence" value="ECO:0007669"/>
    <property type="project" value="UniProtKB-UniRule"/>
</dbReference>
<dbReference type="GO" id="GO:0003735">
    <property type="term" value="F:structural constituent of ribosome"/>
    <property type="evidence" value="ECO:0007669"/>
    <property type="project" value="InterPro"/>
</dbReference>
<dbReference type="GO" id="GO:0006412">
    <property type="term" value="P:translation"/>
    <property type="evidence" value="ECO:0007669"/>
    <property type="project" value="UniProtKB-UniRule"/>
</dbReference>
<dbReference type="SUPFAM" id="SSF55653">
    <property type="entry name" value="Ribosomal protein L9 C-domain"/>
    <property type="match status" value="1"/>
</dbReference>
<evidence type="ECO:0000256" key="2">
    <source>
        <dbReference type="ARBA" id="ARBA00010605"/>
    </source>
</evidence>
<protein>
    <recommendedName>
        <fullName evidence="7 8">Large ribosomal subunit protein bL9</fullName>
    </recommendedName>
</protein>
<dbReference type="GO" id="GO:0005840">
    <property type="term" value="C:ribosome"/>
    <property type="evidence" value="ECO:0007669"/>
    <property type="project" value="UniProtKB-KW"/>
</dbReference>
<dbReference type="AlphaFoldDB" id="A0A2P6MDK9"/>
<dbReference type="NCBIfam" id="TIGR00158">
    <property type="entry name" value="L9"/>
    <property type="match status" value="1"/>
</dbReference>
<dbReference type="InterPro" id="IPR036791">
    <property type="entry name" value="Ribosomal_bL9_C_sf"/>
</dbReference>
<dbReference type="Pfam" id="PF03948">
    <property type="entry name" value="Ribosomal_L9_C"/>
    <property type="match status" value="1"/>
</dbReference>
<dbReference type="Proteomes" id="UP000243650">
    <property type="component" value="Unassembled WGS sequence"/>
</dbReference>
<dbReference type="InterPro" id="IPR020069">
    <property type="entry name" value="Ribosomal_bL9_C"/>
</dbReference>
<dbReference type="Gene3D" id="3.40.5.10">
    <property type="entry name" value="Ribosomal protein L9, N-terminal domain"/>
    <property type="match status" value="1"/>
</dbReference>
<dbReference type="Pfam" id="PF01281">
    <property type="entry name" value="Ribosomal_L9_N"/>
    <property type="match status" value="1"/>
</dbReference>
<comment type="similarity">
    <text evidence="2 8">Belongs to the bacterial ribosomal protein bL9 family.</text>
</comment>
<evidence type="ECO:0000313" key="11">
    <source>
        <dbReference type="EMBL" id="PRO64362.1"/>
    </source>
</evidence>
<feature type="compositionally biased region" description="Basic and acidic residues" evidence="9">
    <location>
        <begin position="49"/>
        <end position="66"/>
    </location>
</feature>
<evidence type="ECO:0000256" key="7">
    <source>
        <dbReference type="ARBA" id="ARBA00035292"/>
    </source>
</evidence>
<dbReference type="InterPro" id="IPR000244">
    <property type="entry name" value="Ribosomal_bL9"/>
</dbReference>
<dbReference type="PROSITE" id="PS00651">
    <property type="entry name" value="RIBOSOMAL_L9"/>
    <property type="match status" value="1"/>
</dbReference>
<dbReference type="PANTHER" id="PTHR21368">
    <property type="entry name" value="50S RIBOSOMAL PROTEIN L9"/>
    <property type="match status" value="1"/>
</dbReference>
<evidence type="ECO:0000256" key="9">
    <source>
        <dbReference type="SAM" id="MobiDB-lite"/>
    </source>
</evidence>
<keyword evidence="4 8" id="KW-0694">RNA-binding</keyword>
<dbReference type="FunFam" id="3.10.430.100:FF:000002">
    <property type="entry name" value="50S ribosomal protein L9"/>
    <property type="match status" value="1"/>
</dbReference>
<evidence type="ECO:0000256" key="6">
    <source>
        <dbReference type="ARBA" id="ARBA00023274"/>
    </source>
</evidence>
<reference evidence="11 12" key="1">
    <citation type="submission" date="2018-03" db="EMBL/GenBank/DDBJ databases">
        <title>Bacillus urumqiensis sp. nov., a moderately haloalkaliphilic bacterium isolated from a salt lake.</title>
        <authorList>
            <person name="Zhao B."/>
            <person name="Liao Z."/>
        </authorList>
    </citation>
    <scope>NUCLEOTIDE SEQUENCE [LARGE SCALE GENOMIC DNA]</scope>
    <source>
        <strain evidence="11 12">BZ-SZ-XJ18</strain>
    </source>
</reference>
<keyword evidence="12" id="KW-1185">Reference proteome</keyword>
<evidence type="ECO:0000313" key="12">
    <source>
        <dbReference type="Proteomes" id="UP000243650"/>
    </source>
</evidence>
<dbReference type="OrthoDB" id="9788336at2"/>
<dbReference type="HAMAP" id="MF_00503">
    <property type="entry name" value="Ribosomal_bL9"/>
    <property type="match status" value="1"/>
</dbReference>
<dbReference type="EMBL" id="PVNS01000018">
    <property type="protein sequence ID" value="PRO64362.1"/>
    <property type="molecule type" value="Genomic_DNA"/>
</dbReference>
<evidence type="ECO:0000256" key="5">
    <source>
        <dbReference type="ARBA" id="ARBA00022980"/>
    </source>
</evidence>
<dbReference type="InterPro" id="IPR009027">
    <property type="entry name" value="Ribosomal_bL9/RNase_H1_N"/>
</dbReference>
<dbReference type="SUPFAM" id="SSF55658">
    <property type="entry name" value="L9 N-domain-like"/>
    <property type="match status" value="1"/>
</dbReference>
<dbReference type="Gene3D" id="3.10.430.100">
    <property type="entry name" value="Ribosomal protein L9, C-terminal domain"/>
    <property type="match status" value="1"/>
</dbReference>
<name>A0A2P6MDK9_ALKUR</name>
<evidence type="ECO:0000256" key="1">
    <source>
        <dbReference type="ARBA" id="ARBA00003058"/>
    </source>
</evidence>
<comment type="caution">
    <text evidence="11">The sequence shown here is derived from an EMBL/GenBank/DDBJ whole genome shotgun (WGS) entry which is preliminary data.</text>
</comment>
<dbReference type="GO" id="GO:1990904">
    <property type="term" value="C:ribonucleoprotein complex"/>
    <property type="evidence" value="ECO:0007669"/>
    <property type="project" value="UniProtKB-KW"/>
</dbReference>
<dbReference type="FunFam" id="3.40.5.10:FF:000002">
    <property type="entry name" value="50S ribosomal protein L9"/>
    <property type="match status" value="1"/>
</dbReference>
<keyword evidence="5 8" id="KW-0689">Ribosomal protein</keyword>
<feature type="domain" description="Ribosomal protein L9" evidence="10">
    <location>
        <begin position="13"/>
        <end position="40"/>
    </location>
</feature>
<evidence type="ECO:0000256" key="3">
    <source>
        <dbReference type="ARBA" id="ARBA00022730"/>
    </source>
</evidence>
<dbReference type="InterPro" id="IPR020070">
    <property type="entry name" value="Ribosomal_bL9_N"/>
</dbReference>
<dbReference type="InterPro" id="IPR020594">
    <property type="entry name" value="Ribosomal_bL9_bac/chp"/>
</dbReference>
<feature type="region of interest" description="Disordered" evidence="9">
    <location>
        <begin position="40"/>
        <end position="66"/>
    </location>
</feature>
<evidence type="ECO:0000259" key="10">
    <source>
        <dbReference type="PROSITE" id="PS00651"/>
    </source>
</evidence>
<evidence type="ECO:0000256" key="4">
    <source>
        <dbReference type="ARBA" id="ARBA00022884"/>
    </source>
</evidence>
<dbReference type="RefSeq" id="WP_105960342.1">
    <property type="nucleotide sequence ID" value="NZ_PVNS01000018.1"/>
</dbReference>